<dbReference type="PROSITE" id="PS50887">
    <property type="entry name" value="GGDEF"/>
    <property type="match status" value="1"/>
</dbReference>
<dbReference type="GO" id="GO:0043709">
    <property type="term" value="P:cell adhesion involved in single-species biofilm formation"/>
    <property type="evidence" value="ECO:0007669"/>
    <property type="project" value="TreeGrafter"/>
</dbReference>
<dbReference type="SUPFAM" id="SSF52172">
    <property type="entry name" value="CheY-like"/>
    <property type="match status" value="1"/>
</dbReference>
<dbReference type="SUPFAM" id="SSF55073">
    <property type="entry name" value="Nucleotide cyclase"/>
    <property type="match status" value="1"/>
</dbReference>
<dbReference type="CDD" id="cd01949">
    <property type="entry name" value="GGDEF"/>
    <property type="match status" value="1"/>
</dbReference>
<evidence type="ECO:0000256" key="3">
    <source>
        <dbReference type="PROSITE-ProRule" id="PRU00169"/>
    </source>
</evidence>
<dbReference type="AlphaFoldDB" id="C9YD76"/>
<evidence type="ECO:0000259" key="4">
    <source>
        <dbReference type="PROSITE" id="PS50110"/>
    </source>
</evidence>
<dbReference type="InterPro" id="IPR043128">
    <property type="entry name" value="Rev_trsase/Diguanyl_cyclase"/>
</dbReference>
<protein>
    <recommendedName>
        <fullName evidence="1">diguanylate cyclase</fullName>
        <ecNumber evidence="1">2.7.7.65</ecNumber>
    </recommendedName>
</protein>
<dbReference type="GO" id="GO:0052621">
    <property type="term" value="F:diguanylate cyclase activity"/>
    <property type="evidence" value="ECO:0007669"/>
    <property type="project" value="UniProtKB-EC"/>
</dbReference>
<feature type="modified residue" description="4-aspartylphosphate" evidence="3">
    <location>
        <position position="75"/>
    </location>
</feature>
<dbReference type="PROSITE" id="PS50110">
    <property type="entry name" value="RESPONSE_REGULATORY"/>
    <property type="match status" value="1"/>
</dbReference>
<dbReference type="GO" id="GO:1902201">
    <property type="term" value="P:negative regulation of bacterial-type flagellum-dependent cell motility"/>
    <property type="evidence" value="ECO:0007669"/>
    <property type="project" value="TreeGrafter"/>
</dbReference>
<dbReference type="Gene3D" id="3.40.50.2300">
    <property type="match status" value="1"/>
</dbReference>
<organism evidence="6">
    <name type="scientific">Curvibacter symbiont subsp. Hydra magnipapillata</name>
    <dbReference type="NCBI Taxonomy" id="667019"/>
    <lineage>
        <taxon>Bacteria</taxon>
        <taxon>Pseudomonadati</taxon>
        <taxon>Pseudomonadota</taxon>
        <taxon>Betaproteobacteria</taxon>
        <taxon>Burkholderiales</taxon>
        <taxon>Comamonadaceae</taxon>
        <taxon>Curvibacter</taxon>
    </lineage>
</organism>
<dbReference type="InterPro" id="IPR000160">
    <property type="entry name" value="GGDEF_dom"/>
</dbReference>
<dbReference type="InterPro" id="IPR050469">
    <property type="entry name" value="Diguanylate_Cyclase"/>
</dbReference>
<dbReference type="InterPro" id="IPR029787">
    <property type="entry name" value="Nucleotide_cyclase"/>
</dbReference>
<accession>C9YD76</accession>
<sequence length="331" mass="35362">MHPPAQTMNAAATHTAALLDSTHGKPKVLVVDDQPLPMELLVQTLCDDYQLYMATSGEQALALCRSDPPDLVLLDVLMPGMDGFSVCKALKANPATAAIPVIFVTARADPGQETHGLSLGAVDFIAKPINPAVVRARVHTHLTLKFQADMLKKLVLLDGLSGVFNRRYFDQQLASEWGRSTRSGLPLSLILVDVDHFSAYNTRYGHQAGDDCLRLIAVALKGVLRRPADLVARFAGEEFACLLPDTSPADVRKLANDMAERVRDLGQLQPGHTAMQHITVSIGLVTRTHAAAGQVDGFLQEVSAQLALAKASGPGQIPNTVMQGTPAATAV</sequence>
<feature type="domain" description="Response regulatory" evidence="4">
    <location>
        <begin position="27"/>
        <end position="142"/>
    </location>
</feature>
<feature type="domain" description="GGDEF" evidence="5">
    <location>
        <begin position="185"/>
        <end position="322"/>
    </location>
</feature>
<evidence type="ECO:0000259" key="5">
    <source>
        <dbReference type="PROSITE" id="PS50887"/>
    </source>
</evidence>
<dbReference type="EC" id="2.7.7.65" evidence="1"/>
<evidence type="ECO:0000313" key="6">
    <source>
        <dbReference type="EMBL" id="CBA31038.1"/>
    </source>
</evidence>
<dbReference type="SMART" id="SM00267">
    <property type="entry name" value="GGDEF"/>
    <property type="match status" value="1"/>
</dbReference>
<dbReference type="GO" id="GO:0005886">
    <property type="term" value="C:plasma membrane"/>
    <property type="evidence" value="ECO:0007669"/>
    <property type="project" value="TreeGrafter"/>
</dbReference>
<dbReference type="GO" id="GO:0016787">
    <property type="term" value="F:hydrolase activity"/>
    <property type="evidence" value="ECO:0007669"/>
    <property type="project" value="UniProtKB-KW"/>
</dbReference>
<comment type="catalytic activity">
    <reaction evidence="2">
        <text>2 GTP = 3',3'-c-di-GMP + 2 diphosphate</text>
        <dbReference type="Rhea" id="RHEA:24898"/>
        <dbReference type="ChEBI" id="CHEBI:33019"/>
        <dbReference type="ChEBI" id="CHEBI:37565"/>
        <dbReference type="ChEBI" id="CHEBI:58805"/>
        <dbReference type="EC" id="2.7.7.65"/>
    </reaction>
</comment>
<dbReference type="InterPro" id="IPR011006">
    <property type="entry name" value="CheY-like_superfamily"/>
</dbReference>
<dbReference type="SMART" id="SM00448">
    <property type="entry name" value="REC"/>
    <property type="match status" value="1"/>
</dbReference>
<dbReference type="GO" id="GO:0000160">
    <property type="term" value="P:phosphorelay signal transduction system"/>
    <property type="evidence" value="ECO:0007669"/>
    <property type="project" value="InterPro"/>
</dbReference>
<dbReference type="PANTHER" id="PTHR45138">
    <property type="entry name" value="REGULATORY COMPONENTS OF SENSORY TRANSDUCTION SYSTEM"/>
    <property type="match status" value="1"/>
</dbReference>
<dbReference type="PANTHER" id="PTHR45138:SF9">
    <property type="entry name" value="DIGUANYLATE CYCLASE DGCM-RELATED"/>
    <property type="match status" value="1"/>
</dbReference>
<dbReference type="Pfam" id="PF00072">
    <property type="entry name" value="Response_reg"/>
    <property type="match status" value="1"/>
</dbReference>
<name>C9YD76_CURXX</name>
<gene>
    <name evidence="6" type="ORF">Csp_C26550</name>
</gene>
<dbReference type="NCBIfam" id="TIGR00254">
    <property type="entry name" value="GGDEF"/>
    <property type="match status" value="1"/>
</dbReference>
<reference evidence="6" key="1">
    <citation type="journal article" date="2010" name="Nature">
        <title>The Dynamic genome of Hydra.</title>
        <authorList>
            <person name="Chapman J.A."/>
            <person name="Kirkness E.F."/>
            <person name="Simakov O."/>
            <person name="Hampson S.E."/>
            <person name="Mitros T."/>
            <person name="Weinmaier T."/>
            <person name="Rattei T."/>
            <person name="Balasubramanian P.G."/>
            <person name="Borman J."/>
            <person name="Busam D."/>
            <person name="Disbennett K."/>
            <person name="Pfannkoch C."/>
            <person name="Sumin N."/>
            <person name="Sutton G."/>
            <person name="Viswanathan L."/>
            <person name="Walenz B."/>
            <person name="Goodstein D.M."/>
            <person name="Hellsten U."/>
            <person name="Kawashima T."/>
            <person name="Prochnik S.E."/>
            <person name="Putnam N.H."/>
            <person name="Shu S."/>
            <person name="Blumberg B."/>
            <person name="Dana C.E."/>
            <person name="Gee L."/>
            <person name="Kibler D.F."/>
            <person name="Law L."/>
            <person name="Lindgens D."/>
            <person name="Martinez D.E."/>
            <person name="Peng J."/>
            <person name="Wigge P.A."/>
            <person name="Bertulat B."/>
            <person name="Guder C."/>
            <person name="Nakamura Y."/>
            <person name="Ozbek S."/>
            <person name="Watanabe H."/>
            <person name="Khalturin K."/>
            <person name="Hemmrich G."/>
            <person name="Franke A."/>
            <person name="Augustin R."/>
            <person name="Fraune S."/>
            <person name="Hayakawa E."/>
            <person name="Hayakawa S."/>
            <person name="Hirose M."/>
            <person name="Hwang J."/>
            <person name="Ikeo K."/>
            <person name="Nishimiya-Fujisawa C."/>
            <person name="Ogura A."/>
            <person name="Takahashi T."/>
            <person name="Steinmetz P.R."/>
            <person name="Zhang X."/>
            <person name="Aufschnaiter R."/>
            <person name="Eder M.K."/>
            <person name="Gorny A.K."/>
            <person name="Salvenmoser W."/>
            <person name="Heimberg A.M."/>
            <person name="Wheeler B.M."/>
            <person name="Peterson K.J."/>
            <person name="Boettger A."/>
            <person name="Tischler P."/>
            <person name="Wolf A."/>
            <person name="Gojobori T."/>
            <person name="Remington K.A."/>
            <person name="Strausberg R.L."/>
            <person name="Venter J."/>
            <person name="Technau U."/>
            <person name="Hobmayer B."/>
            <person name="Bosch T.C."/>
            <person name="Holstein T.W."/>
            <person name="Fujisawa T."/>
            <person name="Bode H.R."/>
            <person name="David C.N."/>
            <person name="Rokhsar D.S."/>
            <person name="Steele R.E."/>
        </authorList>
    </citation>
    <scope>NUCLEOTIDE SEQUENCE</scope>
</reference>
<dbReference type="EMBL" id="FN543105">
    <property type="protein sequence ID" value="CBA31038.1"/>
    <property type="molecule type" value="Genomic_DNA"/>
</dbReference>
<dbReference type="Pfam" id="PF00990">
    <property type="entry name" value="GGDEF"/>
    <property type="match status" value="1"/>
</dbReference>
<keyword evidence="3" id="KW-0597">Phosphoprotein</keyword>
<dbReference type="InterPro" id="IPR001789">
    <property type="entry name" value="Sig_transdc_resp-reg_receiver"/>
</dbReference>
<evidence type="ECO:0000256" key="2">
    <source>
        <dbReference type="ARBA" id="ARBA00034247"/>
    </source>
</evidence>
<evidence type="ECO:0000256" key="1">
    <source>
        <dbReference type="ARBA" id="ARBA00012528"/>
    </source>
</evidence>
<proteinExistence type="predicted"/>
<keyword evidence="6" id="KW-0378">Hydrolase</keyword>
<dbReference type="Gene3D" id="3.30.70.270">
    <property type="match status" value="1"/>
</dbReference>